<evidence type="ECO:0000256" key="4">
    <source>
        <dbReference type="ARBA" id="ARBA00023163"/>
    </source>
</evidence>
<keyword evidence="7" id="KW-1185">Reference proteome</keyword>
<dbReference type="STRING" id="266265.Bxe_A4073"/>
<accession>Q145R3</accession>
<name>Q145R3_PARXL</name>
<dbReference type="KEGG" id="bxe:Bxe_A4073"/>
<dbReference type="eggNOG" id="COG0583">
    <property type="taxonomic scope" value="Bacteria"/>
</dbReference>
<reference evidence="6 7" key="1">
    <citation type="journal article" date="2006" name="Proc. Natl. Acad. Sci. U.S.A.">
        <title>Burkholderia xenovorans LB400 harbors a multi-replicon, 9.73-Mbp genome shaped for versatility.</title>
        <authorList>
            <person name="Chain P.S."/>
            <person name="Denef V.J."/>
            <person name="Konstantinidis K.T."/>
            <person name="Vergez L.M."/>
            <person name="Agullo L."/>
            <person name="Reyes V.L."/>
            <person name="Hauser L."/>
            <person name="Cordova M."/>
            <person name="Gomez L."/>
            <person name="Gonzalez M."/>
            <person name="Land M."/>
            <person name="Lao V."/>
            <person name="Larimer F."/>
            <person name="LiPuma J.J."/>
            <person name="Mahenthiralingam E."/>
            <person name="Malfatti S.A."/>
            <person name="Marx C.J."/>
            <person name="Parnell J.J."/>
            <person name="Ramette A."/>
            <person name="Richardson P."/>
            <person name="Seeger M."/>
            <person name="Smith D."/>
            <person name="Spilker T."/>
            <person name="Sul W.J."/>
            <person name="Tsoi T.V."/>
            <person name="Ulrich L.E."/>
            <person name="Zhulin I.B."/>
            <person name="Tiedje J.M."/>
        </authorList>
    </citation>
    <scope>NUCLEOTIDE SEQUENCE [LARGE SCALE GENOMIC DNA]</scope>
    <source>
        <strain evidence="6 7">LB400</strain>
    </source>
</reference>
<evidence type="ECO:0000259" key="5">
    <source>
        <dbReference type="PROSITE" id="PS50931"/>
    </source>
</evidence>
<comment type="similarity">
    <text evidence="1">Belongs to the LysR transcriptional regulatory family.</text>
</comment>
<dbReference type="PANTHER" id="PTHR30579:SF7">
    <property type="entry name" value="HTH-TYPE TRANSCRIPTIONAL REGULATOR LRHA-RELATED"/>
    <property type="match status" value="1"/>
</dbReference>
<dbReference type="PROSITE" id="PS50931">
    <property type="entry name" value="HTH_LYSR"/>
    <property type="match status" value="1"/>
</dbReference>
<dbReference type="Proteomes" id="UP000001817">
    <property type="component" value="Chromosome 1"/>
</dbReference>
<evidence type="ECO:0000256" key="3">
    <source>
        <dbReference type="ARBA" id="ARBA00023125"/>
    </source>
</evidence>
<evidence type="ECO:0000313" key="6">
    <source>
        <dbReference type="EMBL" id="ABE28926.1"/>
    </source>
</evidence>
<protein>
    <submittedName>
        <fullName evidence="6">Transcriptional regulator, LysR family</fullName>
    </submittedName>
</protein>
<dbReference type="FunFam" id="1.10.10.10:FF:000001">
    <property type="entry name" value="LysR family transcriptional regulator"/>
    <property type="match status" value="1"/>
</dbReference>
<dbReference type="Pfam" id="PF03466">
    <property type="entry name" value="LysR_substrate"/>
    <property type="match status" value="1"/>
</dbReference>
<dbReference type="SUPFAM" id="SSF46785">
    <property type="entry name" value="Winged helix' DNA-binding domain"/>
    <property type="match status" value="1"/>
</dbReference>
<dbReference type="EMBL" id="CP000270">
    <property type="protein sequence ID" value="ABE28926.1"/>
    <property type="molecule type" value="Genomic_DNA"/>
</dbReference>
<evidence type="ECO:0000313" key="7">
    <source>
        <dbReference type="Proteomes" id="UP000001817"/>
    </source>
</evidence>
<dbReference type="GO" id="GO:0003700">
    <property type="term" value="F:DNA-binding transcription factor activity"/>
    <property type="evidence" value="ECO:0007669"/>
    <property type="project" value="InterPro"/>
</dbReference>
<organism evidence="6 7">
    <name type="scientific">Paraburkholderia xenovorans (strain LB400)</name>
    <dbReference type="NCBI Taxonomy" id="266265"/>
    <lineage>
        <taxon>Bacteria</taxon>
        <taxon>Pseudomonadati</taxon>
        <taxon>Pseudomonadota</taxon>
        <taxon>Betaproteobacteria</taxon>
        <taxon>Burkholderiales</taxon>
        <taxon>Burkholderiaceae</taxon>
        <taxon>Paraburkholderia</taxon>
    </lineage>
</organism>
<dbReference type="InterPro" id="IPR005119">
    <property type="entry name" value="LysR_subst-bd"/>
</dbReference>
<dbReference type="PANTHER" id="PTHR30579">
    <property type="entry name" value="TRANSCRIPTIONAL REGULATOR"/>
    <property type="match status" value="1"/>
</dbReference>
<dbReference type="GO" id="GO:0003677">
    <property type="term" value="F:DNA binding"/>
    <property type="evidence" value="ECO:0007669"/>
    <property type="project" value="UniProtKB-KW"/>
</dbReference>
<dbReference type="InterPro" id="IPR036388">
    <property type="entry name" value="WH-like_DNA-bd_sf"/>
</dbReference>
<feature type="domain" description="HTH lysR-type" evidence="5">
    <location>
        <begin position="33"/>
        <end position="90"/>
    </location>
</feature>
<keyword evidence="2" id="KW-0805">Transcription regulation</keyword>
<dbReference type="Gene3D" id="3.40.190.10">
    <property type="entry name" value="Periplasmic binding protein-like II"/>
    <property type="match status" value="2"/>
</dbReference>
<dbReference type="AlphaFoldDB" id="Q145R3"/>
<sequence>MIWRYPTARLTIGKAGNSDHFHRIYRIMSQRGFDLTQLRTFVAVAESGSVSAGAERVFLSQSSVSEQLKKLEERAGQPLFVRSKQGVSATHAGSRLLDHARRIIAMSEAAFEDLQGRSLDGELRIAITDYYRPHDIARILKTFSEQHPRLKLHVTVLPSAVIDSSAGDDASFDIGLSLRLVTGSARGAGRRSGAPGIVVRREKLLWVSAADSSPRPATPYPLVLLPSSCQLQRFVVKLLDEHKVPYVVSHSASGVAGLQLALKAGLGISCLNESSIGGGVVACPASVGLPALPAVEFHLLPGRIGESERVSNARTALMRLFS</sequence>
<evidence type="ECO:0000256" key="2">
    <source>
        <dbReference type="ARBA" id="ARBA00023015"/>
    </source>
</evidence>
<gene>
    <name evidence="6" type="ORF">Bxe_A4073</name>
</gene>
<dbReference type="InterPro" id="IPR036390">
    <property type="entry name" value="WH_DNA-bd_sf"/>
</dbReference>
<dbReference type="InterPro" id="IPR000847">
    <property type="entry name" value="LysR_HTH_N"/>
</dbReference>
<dbReference type="SUPFAM" id="SSF53850">
    <property type="entry name" value="Periplasmic binding protein-like II"/>
    <property type="match status" value="1"/>
</dbReference>
<keyword evidence="4" id="KW-0804">Transcription</keyword>
<dbReference type="PRINTS" id="PR00039">
    <property type="entry name" value="HTHLYSR"/>
</dbReference>
<proteinExistence type="inferred from homology"/>
<keyword evidence="3" id="KW-0238">DNA-binding</keyword>
<dbReference type="InterPro" id="IPR050176">
    <property type="entry name" value="LTTR"/>
</dbReference>
<evidence type="ECO:0000256" key="1">
    <source>
        <dbReference type="ARBA" id="ARBA00009437"/>
    </source>
</evidence>
<dbReference type="Gene3D" id="1.10.10.10">
    <property type="entry name" value="Winged helix-like DNA-binding domain superfamily/Winged helix DNA-binding domain"/>
    <property type="match status" value="1"/>
</dbReference>
<dbReference type="Pfam" id="PF00126">
    <property type="entry name" value="HTH_1"/>
    <property type="match status" value="1"/>
</dbReference>